<feature type="region of interest" description="Disordered" evidence="1">
    <location>
        <begin position="174"/>
        <end position="206"/>
    </location>
</feature>
<sequence length="295" mass="32834">MDKNDWPQRGIDEEDNNIDCDSSRETQEDGSQLPIDYNGDNINSNDPLPNVIPDEDISRDEADIPDENAVRPTCVRSQDVNDNSGELIENSMVGRGDIETYEDGITATPSRNVIKHHADNNSIDLNTLDGNGTPLDDNDDTEDLVTSPEVDDFGEFNDAEDHDVYSTPNEQAIEEDDLNNNNVVPMDNTTTVSSSRPPRRRTSISVQKPWSARRDELRDIIGTSTRHTFGKFITTAPMNDSIVMVVDDDYTGVARVIRSHMDGNKVNLQPMNVVQEGVLTKITDDNDKATLDVEI</sequence>
<accession>A0A7J6KKF7</accession>
<comment type="caution">
    <text evidence="2">The sequence shown here is derived from an EMBL/GenBank/DDBJ whole genome shotgun (WGS) entry which is preliminary data.</text>
</comment>
<dbReference type="OrthoDB" id="10629461at2759"/>
<organism evidence="2 3">
    <name type="scientific">Perkinsus chesapeaki</name>
    <name type="common">Clam parasite</name>
    <name type="synonym">Perkinsus andrewsi</name>
    <dbReference type="NCBI Taxonomy" id="330153"/>
    <lineage>
        <taxon>Eukaryota</taxon>
        <taxon>Sar</taxon>
        <taxon>Alveolata</taxon>
        <taxon>Perkinsozoa</taxon>
        <taxon>Perkinsea</taxon>
        <taxon>Perkinsida</taxon>
        <taxon>Perkinsidae</taxon>
        <taxon>Perkinsus</taxon>
    </lineage>
</organism>
<dbReference type="EMBL" id="JAAPAO010002382">
    <property type="protein sequence ID" value="KAF4647773.1"/>
    <property type="molecule type" value="Genomic_DNA"/>
</dbReference>
<dbReference type="AlphaFoldDB" id="A0A7J6KKF7"/>
<feature type="region of interest" description="Disordered" evidence="1">
    <location>
        <begin position="124"/>
        <end position="145"/>
    </location>
</feature>
<evidence type="ECO:0000256" key="1">
    <source>
        <dbReference type="SAM" id="MobiDB-lite"/>
    </source>
</evidence>
<name>A0A7J6KKF7_PERCH</name>
<proteinExistence type="predicted"/>
<evidence type="ECO:0000313" key="3">
    <source>
        <dbReference type="Proteomes" id="UP000591131"/>
    </source>
</evidence>
<feature type="region of interest" description="Disordered" evidence="1">
    <location>
        <begin position="1"/>
        <end position="49"/>
    </location>
</feature>
<feature type="compositionally biased region" description="Acidic residues" evidence="1">
    <location>
        <begin position="136"/>
        <end position="145"/>
    </location>
</feature>
<evidence type="ECO:0000313" key="2">
    <source>
        <dbReference type="EMBL" id="KAF4647773.1"/>
    </source>
</evidence>
<keyword evidence="3" id="KW-1185">Reference proteome</keyword>
<dbReference type="Proteomes" id="UP000591131">
    <property type="component" value="Unassembled WGS sequence"/>
</dbReference>
<feature type="non-terminal residue" evidence="2">
    <location>
        <position position="295"/>
    </location>
</feature>
<protein>
    <submittedName>
        <fullName evidence="2">Uncharacterized protein</fullName>
    </submittedName>
</protein>
<gene>
    <name evidence="2" type="ORF">FOL47_004156</name>
</gene>
<reference evidence="2 3" key="1">
    <citation type="submission" date="2020-04" db="EMBL/GenBank/DDBJ databases">
        <title>Perkinsus chesapeaki whole genome sequence.</title>
        <authorList>
            <person name="Bogema D.R."/>
        </authorList>
    </citation>
    <scope>NUCLEOTIDE SEQUENCE [LARGE SCALE GENOMIC DNA]</scope>
    <source>
        <strain evidence="2">ATCC PRA-425</strain>
    </source>
</reference>